<comment type="caution">
    <text evidence="1">The sequence shown here is derived from an EMBL/GenBank/DDBJ whole genome shotgun (WGS) entry which is preliminary data.</text>
</comment>
<organism evidence="1 2">
    <name type="scientific">Coemansia aciculifera</name>
    <dbReference type="NCBI Taxonomy" id="417176"/>
    <lineage>
        <taxon>Eukaryota</taxon>
        <taxon>Fungi</taxon>
        <taxon>Fungi incertae sedis</taxon>
        <taxon>Zoopagomycota</taxon>
        <taxon>Kickxellomycotina</taxon>
        <taxon>Kickxellomycetes</taxon>
        <taxon>Kickxellales</taxon>
        <taxon>Kickxellaceae</taxon>
        <taxon>Coemansia</taxon>
    </lineage>
</organism>
<sequence>MRHQLDLPLYVAKLCAGPVLDIAVACLALMCLLTAKAEWKAVTAKRPTAYAGFVNVALLMSSSASLSSARSALSASTTIFLAICSAVSVSRGNLQACLHLARALNVVASQQMLPLPVAAASVLTHLFIAWQLFDTQAKLLVKRGLRDVFAMRGFALVILGKQRSFTIEDMCDPASEDEFCQRCKLLCGDRAKR</sequence>
<gene>
    <name evidence="1" type="ORF">IWW38_002104</name>
</gene>
<dbReference type="EMBL" id="JANBVB010000223">
    <property type="protein sequence ID" value="KAJ2896142.1"/>
    <property type="molecule type" value="Genomic_DNA"/>
</dbReference>
<proteinExistence type="predicted"/>
<evidence type="ECO:0000313" key="1">
    <source>
        <dbReference type="EMBL" id="KAJ2896142.1"/>
    </source>
</evidence>
<evidence type="ECO:0000313" key="2">
    <source>
        <dbReference type="Proteomes" id="UP001139981"/>
    </source>
</evidence>
<keyword evidence="2" id="KW-1185">Reference proteome</keyword>
<accession>A0ACC1M5I0</accession>
<name>A0ACC1M5I0_9FUNG</name>
<dbReference type="Proteomes" id="UP001139981">
    <property type="component" value="Unassembled WGS sequence"/>
</dbReference>
<protein>
    <submittedName>
        <fullName evidence="1">Uncharacterized protein</fullName>
    </submittedName>
</protein>
<reference evidence="1" key="1">
    <citation type="submission" date="2022-07" db="EMBL/GenBank/DDBJ databases">
        <title>Phylogenomic reconstructions and comparative analyses of Kickxellomycotina fungi.</title>
        <authorList>
            <person name="Reynolds N.K."/>
            <person name="Stajich J.E."/>
            <person name="Barry K."/>
            <person name="Grigoriev I.V."/>
            <person name="Crous P."/>
            <person name="Smith M.E."/>
        </authorList>
    </citation>
    <scope>NUCLEOTIDE SEQUENCE</scope>
    <source>
        <strain evidence="1">CBS 190363</strain>
    </source>
</reference>